<dbReference type="PANTHER" id="PTHR12815">
    <property type="entry name" value="SORTING AND ASSEMBLY MACHINERY SAMM50 PROTEIN FAMILY MEMBER"/>
    <property type="match status" value="1"/>
</dbReference>
<evidence type="ECO:0000313" key="6">
    <source>
        <dbReference type="EMBL" id="MCV9388661.1"/>
    </source>
</evidence>
<dbReference type="PANTHER" id="PTHR12815:SF18">
    <property type="entry name" value="SORTING AND ASSEMBLY MACHINERY COMPONENT 50 HOMOLOG"/>
    <property type="match status" value="1"/>
</dbReference>
<keyword evidence="3" id="KW-0812">Transmembrane</keyword>
<keyword evidence="4" id="KW-0472">Membrane</keyword>
<evidence type="ECO:0000259" key="5">
    <source>
        <dbReference type="Pfam" id="PF01103"/>
    </source>
</evidence>
<evidence type="ECO:0000256" key="4">
    <source>
        <dbReference type="ARBA" id="ARBA00023136"/>
    </source>
</evidence>
<evidence type="ECO:0000256" key="3">
    <source>
        <dbReference type="ARBA" id="ARBA00022692"/>
    </source>
</evidence>
<sequence>MLSYRHFIFLLLLWGGFSAMPFSLCAQNLQVQVEGLEERFVPRQVEIDSSSWTIYSQSILMQLRESGYWLASLDSVSWQEERVAFYFYQGRRYDQVQFEITGEEGLEEKSFMPRRTHGIQQVEDRLTRTIAQYENHGYPFATLSIDSSYLQDDQLFLRLSVDPGMFITYDSLLVKPDDVLSAKFLSRYLGMPYGHYYDESKVQGIKDKLENLPAVSLKSISSSFRLQQAQLALDLQAEKVNYFDGILGLVPANENRDKVQLTGELNLSLKNLFKSAKQFELHWEKFTDNSQMLDASYLHPVFLGTPLDLYVAYDQLKQDTLFSNRSLTLAFDYYLNGKARIRASYENQLGNELNDASGESGNFRLDYYGVGIDFWQLDNRQFPREGQAFALEAKVGQKETRIDTASNINGTQYRLKAAFRTFHPIGRRMVLHGALSGGYLQGDPLYLNDLFRLGGLRSVRGFNENEFYASRYAQFSLEWRFYLERRSYLVVFADQALMAYDIESGSFRDEPTGVGAGMQFDTSGGSFLILYGLGRRRNEAFSFDSSKIHFGYTALF</sequence>
<dbReference type="InterPro" id="IPR000184">
    <property type="entry name" value="Bac_surfAg_D15"/>
</dbReference>
<reference evidence="6 7" key="1">
    <citation type="submission" date="2022-10" db="EMBL/GenBank/DDBJ databases">
        <title>Comparative genomics and taxonomic characterization of three novel marine species of genus Reichenbachiella exhibiting antioxidant and polysaccharide degradation activities.</title>
        <authorList>
            <person name="Muhammad N."/>
            <person name="Lee Y.-J."/>
            <person name="Ko J."/>
            <person name="Kim S.-G."/>
        </authorList>
    </citation>
    <scope>NUCLEOTIDE SEQUENCE [LARGE SCALE GENOMIC DNA]</scope>
    <source>
        <strain evidence="6 7">ABR2-5</strain>
    </source>
</reference>
<comment type="subcellular location">
    <subcellularLocation>
        <location evidence="1">Membrane</location>
    </subcellularLocation>
</comment>
<dbReference type="InterPro" id="IPR039910">
    <property type="entry name" value="D15-like"/>
</dbReference>
<dbReference type="RefSeq" id="WP_264139546.1">
    <property type="nucleotide sequence ID" value="NZ_JAOYOD010000001.1"/>
</dbReference>
<comment type="caution">
    <text evidence="6">The sequence shown here is derived from an EMBL/GenBank/DDBJ whole genome shotgun (WGS) entry which is preliminary data.</text>
</comment>
<evidence type="ECO:0000256" key="1">
    <source>
        <dbReference type="ARBA" id="ARBA00004370"/>
    </source>
</evidence>
<keyword evidence="2" id="KW-1134">Transmembrane beta strand</keyword>
<dbReference type="Pfam" id="PF01103">
    <property type="entry name" value="Omp85"/>
    <property type="match status" value="1"/>
</dbReference>
<gene>
    <name evidence="6" type="ORF">N7U62_18385</name>
</gene>
<dbReference type="Gene3D" id="2.40.160.50">
    <property type="entry name" value="membrane protein fhac: a member of the omp85/tpsb transporter family"/>
    <property type="match status" value="1"/>
</dbReference>
<name>A0ABT3CY89_9BACT</name>
<keyword evidence="7" id="KW-1185">Reference proteome</keyword>
<dbReference type="Proteomes" id="UP001300692">
    <property type="component" value="Unassembled WGS sequence"/>
</dbReference>
<protein>
    <submittedName>
        <fullName evidence="6">BamA/TamA family outer membrane protein</fullName>
    </submittedName>
</protein>
<dbReference type="EMBL" id="JAOYOD010000001">
    <property type="protein sequence ID" value="MCV9388661.1"/>
    <property type="molecule type" value="Genomic_DNA"/>
</dbReference>
<evidence type="ECO:0000256" key="2">
    <source>
        <dbReference type="ARBA" id="ARBA00022452"/>
    </source>
</evidence>
<evidence type="ECO:0000313" key="7">
    <source>
        <dbReference type="Proteomes" id="UP001300692"/>
    </source>
</evidence>
<organism evidence="6 7">
    <name type="scientific">Reichenbachiella ulvae</name>
    <dbReference type="NCBI Taxonomy" id="2980104"/>
    <lineage>
        <taxon>Bacteria</taxon>
        <taxon>Pseudomonadati</taxon>
        <taxon>Bacteroidota</taxon>
        <taxon>Cytophagia</taxon>
        <taxon>Cytophagales</taxon>
        <taxon>Reichenbachiellaceae</taxon>
        <taxon>Reichenbachiella</taxon>
    </lineage>
</organism>
<accession>A0ABT3CY89</accession>
<feature type="domain" description="Bacterial surface antigen (D15)" evidence="5">
    <location>
        <begin position="294"/>
        <end position="533"/>
    </location>
</feature>
<proteinExistence type="predicted"/>